<feature type="coiled-coil region" evidence="1">
    <location>
        <begin position="48"/>
        <end position="78"/>
    </location>
</feature>
<evidence type="ECO:0000313" key="3">
    <source>
        <dbReference type="Proteomes" id="UP001170954"/>
    </source>
</evidence>
<keyword evidence="1" id="KW-0175">Coiled coil</keyword>
<organism evidence="2 3">
    <name type="scientific">Sphingobacterium hotanense</name>
    <dbReference type="NCBI Taxonomy" id="649196"/>
    <lineage>
        <taxon>Bacteria</taxon>
        <taxon>Pseudomonadati</taxon>
        <taxon>Bacteroidota</taxon>
        <taxon>Sphingobacteriia</taxon>
        <taxon>Sphingobacteriales</taxon>
        <taxon>Sphingobacteriaceae</taxon>
        <taxon>Sphingobacterium</taxon>
    </lineage>
</organism>
<accession>A0ABT7NNB9</accession>
<keyword evidence="3" id="KW-1185">Reference proteome</keyword>
<name>A0ABT7NNB9_9SPHI</name>
<reference evidence="2" key="1">
    <citation type="submission" date="2020-06" db="EMBL/GenBank/DDBJ databases">
        <authorList>
            <person name="Dong N."/>
        </authorList>
    </citation>
    <scope>NUCLEOTIDE SEQUENCE</scope>
    <source>
        <strain evidence="2">R1692</strain>
    </source>
</reference>
<reference evidence="2" key="2">
    <citation type="journal article" date="2022" name="Sci. Total Environ.">
        <title>Prevalence, transmission, and molecular epidemiology of tet(X)-positive bacteria among humans, animals, and environmental niches in China: An epidemiological, and genomic-based study.</title>
        <authorList>
            <person name="Dong N."/>
            <person name="Zeng Y."/>
            <person name="Cai C."/>
            <person name="Sun C."/>
            <person name="Lu J."/>
            <person name="Liu C."/>
            <person name="Zhou H."/>
            <person name="Sun Q."/>
            <person name="Shu L."/>
            <person name="Wang H."/>
            <person name="Wang Y."/>
            <person name="Wang S."/>
            <person name="Wu C."/>
            <person name="Chan E.W."/>
            <person name="Chen G."/>
            <person name="Shen Z."/>
            <person name="Chen S."/>
            <person name="Zhang R."/>
        </authorList>
    </citation>
    <scope>NUCLEOTIDE SEQUENCE</scope>
    <source>
        <strain evidence="2">R1692</strain>
    </source>
</reference>
<dbReference type="Proteomes" id="UP001170954">
    <property type="component" value="Unassembled WGS sequence"/>
</dbReference>
<sequence length="226" mass="26809">MKNRKFAQILLVGLLVCVPIKQGYSQLAIAQVIKAGIKRVIKAVDLRVQRLQNQTIWLQNAQKELENKLSKLRLQEITQWSERQRQLYSEYYNELTKVKTVIRYYRRITEMAALQKSILQEYQRAWRNFSSDPLFSVADKAHIKQVHQGILQDCMENVDMLTLVIQSFTTQMSDAERLSLIEQVRERMETNYFDMKVFNQQTNILRLNRQKNVLDDQHLRSIYGLN</sequence>
<dbReference type="RefSeq" id="WP_286651435.1">
    <property type="nucleotide sequence ID" value="NZ_JACAGK010000027.1"/>
</dbReference>
<proteinExistence type="predicted"/>
<evidence type="ECO:0000256" key="1">
    <source>
        <dbReference type="SAM" id="Coils"/>
    </source>
</evidence>
<dbReference type="EMBL" id="JACAGK010000027">
    <property type="protein sequence ID" value="MDM1048722.1"/>
    <property type="molecule type" value="Genomic_DNA"/>
</dbReference>
<comment type="caution">
    <text evidence="2">The sequence shown here is derived from an EMBL/GenBank/DDBJ whole genome shotgun (WGS) entry which is preliminary data.</text>
</comment>
<gene>
    <name evidence="2" type="ORF">HX018_10775</name>
</gene>
<protein>
    <submittedName>
        <fullName evidence="2">Conjugal transfer protein TraI</fullName>
    </submittedName>
</protein>
<evidence type="ECO:0000313" key="2">
    <source>
        <dbReference type="EMBL" id="MDM1048722.1"/>
    </source>
</evidence>